<organism evidence="1 2">
    <name type="scientific">Acaulospora colombiana</name>
    <dbReference type="NCBI Taxonomy" id="27376"/>
    <lineage>
        <taxon>Eukaryota</taxon>
        <taxon>Fungi</taxon>
        <taxon>Fungi incertae sedis</taxon>
        <taxon>Mucoromycota</taxon>
        <taxon>Glomeromycotina</taxon>
        <taxon>Glomeromycetes</taxon>
        <taxon>Diversisporales</taxon>
        <taxon>Acaulosporaceae</taxon>
        <taxon>Acaulospora</taxon>
    </lineage>
</organism>
<evidence type="ECO:0000313" key="1">
    <source>
        <dbReference type="EMBL" id="CAG8655282.1"/>
    </source>
</evidence>
<feature type="non-terminal residue" evidence="1">
    <location>
        <position position="1"/>
    </location>
</feature>
<accession>A0ACA9NG25</accession>
<sequence>FSNLYKNEQSCTLSCNNSFKEEADPTNNGTDIAATREMEKELQTQSYTTRMTMNLMDSNIKIRLKNKNETSQEEAARDVNEWHKDWTLHQTKGKSRRE</sequence>
<name>A0ACA9NG25_9GLOM</name>
<protein>
    <submittedName>
        <fullName evidence="1">16523_t:CDS:1</fullName>
    </submittedName>
</protein>
<dbReference type="Proteomes" id="UP000789525">
    <property type="component" value="Unassembled WGS sequence"/>
</dbReference>
<evidence type="ECO:0000313" key="2">
    <source>
        <dbReference type="Proteomes" id="UP000789525"/>
    </source>
</evidence>
<comment type="caution">
    <text evidence="1">The sequence shown here is derived from an EMBL/GenBank/DDBJ whole genome shotgun (WGS) entry which is preliminary data.</text>
</comment>
<proteinExistence type="predicted"/>
<keyword evidence="2" id="KW-1185">Reference proteome</keyword>
<dbReference type="EMBL" id="CAJVPT010021505">
    <property type="protein sequence ID" value="CAG8655282.1"/>
    <property type="molecule type" value="Genomic_DNA"/>
</dbReference>
<gene>
    <name evidence="1" type="ORF">ACOLOM_LOCUS8379</name>
</gene>
<reference evidence="1" key="1">
    <citation type="submission" date="2021-06" db="EMBL/GenBank/DDBJ databases">
        <authorList>
            <person name="Kallberg Y."/>
            <person name="Tangrot J."/>
            <person name="Rosling A."/>
        </authorList>
    </citation>
    <scope>NUCLEOTIDE SEQUENCE</scope>
    <source>
        <strain evidence="1">CL356</strain>
    </source>
</reference>